<evidence type="ECO:0000313" key="2">
    <source>
        <dbReference type="EMBL" id="PKQ64152.1"/>
    </source>
</evidence>
<dbReference type="EMBL" id="MVDE01000024">
    <property type="protein sequence ID" value="PKQ64152.1"/>
    <property type="molecule type" value="Genomic_DNA"/>
</dbReference>
<dbReference type="PANTHER" id="PTHR33336:SF15">
    <property type="entry name" value="ABM DOMAIN-CONTAINING PROTEIN"/>
    <property type="match status" value="1"/>
</dbReference>
<sequence length="93" mass="10988">MKKVVAAKLHIKKEAEKNFLELAEKLVVQTRKEEGCHSYNLYRDCFSTELKFIFYEEYKDESALSAHNSSEYLKKFFKEVTPLLAVDPIINYF</sequence>
<organism evidence="2 3">
    <name type="scientific">Labilibaculum manganireducens</name>
    <dbReference type="NCBI Taxonomy" id="1940525"/>
    <lineage>
        <taxon>Bacteria</taxon>
        <taxon>Pseudomonadati</taxon>
        <taxon>Bacteroidota</taxon>
        <taxon>Bacteroidia</taxon>
        <taxon>Marinilabiliales</taxon>
        <taxon>Marinifilaceae</taxon>
        <taxon>Labilibaculum</taxon>
    </lineage>
</organism>
<dbReference type="InterPro" id="IPR007138">
    <property type="entry name" value="ABM_dom"/>
</dbReference>
<dbReference type="Pfam" id="PF03992">
    <property type="entry name" value="ABM"/>
    <property type="match status" value="1"/>
</dbReference>
<dbReference type="RefSeq" id="WP_101310631.1">
    <property type="nucleotide sequence ID" value="NZ_MVDE01000024.1"/>
</dbReference>
<comment type="caution">
    <text evidence="2">The sequence shown here is derived from an EMBL/GenBank/DDBJ whole genome shotgun (WGS) entry which is preliminary data.</text>
</comment>
<evidence type="ECO:0000259" key="1">
    <source>
        <dbReference type="PROSITE" id="PS51725"/>
    </source>
</evidence>
<dbReference type="SUPFAM" id="SSF54909">
    <property type="entry name" value="Dimeric alpha+beta barrel"/>
    <property type="match status" value="1"/>
</dbReference>
<reference evidence="2 3" key="1">
    <citation type="journal article" date="2017" name="Front. Microbiol.">
        <title>Labilibaculum manganireducens gen. nov., sp. nov. and Labilibaculum filiforme sp. nov., Novel Bacteroidetes Isolated from Subsurface Sediments of the Baltic Sea.</title>
        <authorList>
            <person name="Vandieken V."/>
            <person name="Marshall I.P."/>
            <person name="Niemann H."/>
            <person name="Engelen B."/>
            <person name="Cypionka H."/>
        </authorList>
    </citation>
    <scope>NUCLEOTIDE SEQUENCE [LARGE SCALE GENOMIC DNA]</scope>
    <source>
        <strain evidence="2 3">59.10-2M</strain>
    </source>
</reference>
<dbReference type="PANTHER" id="PTHR33336">
    <property type="entry name" value="QUINOL MONOOXYGENASE YGIN-RELATED"/>
    <property type="match status" value="1"/>
</dbReference>
<protein>
    <recommendedName>
        <fullName evidence="1">ABM domain-containing protein</fullName>
    </recommendedName>
</protein>
<keyword evidence="3" id="KW-1185">Reference proteome</keyword>
<accession>A0A2N3I1G4</accession>
<dbReference type="GO" id="GO:0003824">
    <property type="term" value="F:catalytic activity"/>
    <property type="evidence" value="ECO:0007669"/>
    <property type="project" value="TreeGrafter"/>
</dbReference>
<name>A0A2N3I1G4_9BACT</name>
<dbReference type="Gene3D" id="3.30.70.100">
    <property type="match status" value="1"/>
</dbReference>
<dbReference type="AlphaFoldDB" id="A0A2N3I1G4"/>
<evidence type="ECO:0000313" key="3">
    <source>
        <dbReference type="Proteomes" id="UP000233618"/>
    </source>
</evidence>
<dbReference type="InterPro" id="IPR050744">
    <property type="entry name" value="AI-2_Isomerase_LsrG"/>
</dbReference>
<dbReference type="InterPro" id="IPR011008">
    <property type="entry name" value="Dimeric_a/b-barrel"/>
</dbReference>
<dbReference type="PROSITE" id="PS51725">
    <property type="entry name" value="ABM"/>
    <property type="match status" value="1"/>
</dbReference>
<gene>
    <name evidence="2" type="ORF">BZG01_14840</name>
</gene>
<proteinExistence type="predicted"/>
<feature type="domain" description="ABM" evidence="1">
    <location>
        <begin position="3"/>
        <end position="93"/>
    </location>
</feature>
<dbReference type="Proteomes" id="UP000233618">
    <property type="component" value="Unassembled WGS sequence"/>
</dbReference>